<protein>
    <submittedName>
        <fullName evidence="1">Acyltransferase</fullName>
    </submittedName>
</protein>
<keyword evidence="2" id="KW-1185">Reference proteome</keyword>
<keyword evidence="1" id="KW-0012">Acyltransferase</keyword>
<dbReference type="Pfam" id="PF14602">
    <property type="entry name" value="Hexapep_2"/>
    <property type="match status" value="1"/>
</dbReference>
<dbReference type="InterPro" id="IPR001451">
    <property type="entry name" value="Hexapep"/>
</dbReference>
<dbReference type="PANTHER" id="PTHR23416">
    <property type="entry name" value="SIALIC ACID SYNTHASE-RELATED"/>
    <property type="match status" value="1"/>
</dbReference>
<dbReference type="Pfam" id="PF00132">
    <property type="entry name" value="Hexapep"/>
    <property type="match status" value="1"/>
</dbReference>
<evidence type="ECO:0000313" key="1">
    <source>
        <dbReference type="EMBL" id="NMM61968.1"/>
    </source>
</evidence>
<comment type="caution">
    <text evidence="1">The sequence shown here is derived from an EMBL/GenBank/DDBJ whole genome shotgun (WGS) entry which is preliminary data.</text>
</comment>
<dbReference type="PANTHER" id="PTHR23416:SF78">
    <property type="entry name" value="LIPOPOLYSACCHARIDE BIOSYNTHESIS O-ACETYL TRANSFERASE WBBJ-RELATED"/>
    <property type="match status" value="1"/>
</dbReference>
<reference evidence="1 2" key="1">
    <citation type="submission" date="2020-06" db="EMBL/GenBank/DDBJ databases">
        <title>Complete Genome Sequence of Clostridium muelleri sp. nov. P21T, an Acid-Alcohol Producing Acetogen Isolated from Old Hay.</title>
        <authorList>
            <person name="Duncan K.E."/>
            <person name="Tanner R.S."/>
        </authorList>
    </citation>
    <scope>NUCLEOTIDE SEQUENCE [LARGE SCALE GENOMIC DNA]</scope>
    <source>
        <strain evidence="1 2">P21</strain>
    </source>
</reference>
<dbReference type="AlphaFoldDB" id="A0A7Y0HNT4"/>
<dbReference type="InterPro" id="IPR051159">
    <property type="entry name" value="Hexapeptide_acetyltransf"/>
</dbReference>
<name>A0A7Y0HNT4_9CLOT</name>
<dbReference type="EMBL" id="JABBNI010000009">
    <property type="protein sequence ID" value="NMM61968.1"/>
    <property type="molecule type" value="Genomic_DNA"/>
</dbReference>
<organism evidence="1 2">
    <name type="scientific">Clostridium muellerianum</name>
    <dbReference type="NCBI Taxonomy" id="2716538"/>
    <lineage>
        <taxon>Bacteria</taxon>
        <taxon>Bacillati</taxon>
        <taxon>Bacillota</taxon>
        <taxon>Clostridia</taxon>
        <taxon>Eubacteriales</taxon>
        <taxon>Clostridiaceae</taxon>
        <taxon>Clostridium</taxon>
    </lineage>
</organism>
<dbReference type="InterPro" id="IPR011004">
    <property type="entry name" value="Trimer_LpxA-like_sf"/>
</dbReference>
<dbReference type="Gene3D" id="2.160.10.10">
    <property type="entry name" value="Hexapeptide repeat proteins"/>
    <property type="match status" value="1"/>
</dbReference>
<evidence type="ECO:0000313" key="2">
    <source>
        <dbReference type="Proteomes" id="UP000537131"/>
    </source>
</evidence>
<proteinExistence type="predicted"/>
<dbReference type="CDD" id="cd04647">
    <property type="entry name" value="LbH_MAT_like"/>
    <property type="match status" value="1"/>
</dbReference>
<gene>
    <name evidence="1" type="ORF">HBE96_04535</name>
</gene>
<sequence>MLYKNWNRVLPTNELFFDRWKKAEYVNCGENTSIYDSSVIMGNVCIGKNVWIGPFTLLEGINGKLTIGDNCDISAGVHIYTHDSSLNVISGGKVPLKKGNVYIGNNTYIGSMSVIKEDVSIGNSCIIGANSFVNKDIPDNCVAVGTPAKIIGKVIVNGENTKIEYFTK</sequence>
<dbReference type="GO" id="GO:0016746">
    <property type="term" value="F:acyltransferase activity"/>
    <property type="evidence" value="ECO:0007669"/>
    <property type="project" value="UniProtKB-KW"/>
</dbReference>
<dbReference type="SUPFAM" id="SSF51161">
    <property type="entry name" value="Trimeric LpxA-like enzymes"/>
    <property type="match status" value="1"/>
</dbReference>
<dbReference type="Proteomes" id="UP000537131">
    <property type="component" value="Unassembled WGS sequence"/>
</dbReference>
<accession>A0A7Y0HNT4</accession>
<keyword evidence="1" id="KW-0808">Transferase</keyword>